<evidence type="ECO:0000313" key="2">
    <source>
        <dbReference type="EMBL" id="MFC7267623.1"/>
    </source>
</evidence>
<dbReference type="EMBL" id="JBHTBE010000001">
    <property type="protein sequence ID" value="MFC7267623.1"/>
    <property type="molecule type" value="Genomic_DNA"/>
</dbReference>
<evidence type="ECO:0008006" key="4">
    <source>
        <dbReference type="Google" id="ProtNLM"/>
    </source>
</evidence>
<feature type="coiled-coil region" evidence="1">
    <location>
        <begin position="87"/>
        <end position="114"/>
    </location>
</feature>
<name>A0ABW2H955_9MICO</name>
<proteinExistence type="predicted"/>
<gene>
    <name evidence="2" type="ORF">ACFQRL_01475</name>
</gene>
<accession>A0ABW2H955</accession>
<reference evidence="3" key="1">
    <citation type="journal article" date="2019" name="Int. J. Syst. Evol. Microbiol.">
        <title>The Global Catalogue of Microorganisms (GCM) 10K type strain sequencing project: providing services to taxonomists for standard genome sequencing and annotation.</title>
        <authorList>
            <consortium name="The Broad Institute Genomics Platform"/>
            <consortium name="The Broad Institute Genome Sequencing Center for Infectious Disease"/>
            <person name="Wu L."/>
            <person name="Ma J."/>
        </authorList>
    </citation>
    <scope>NUCLEOTIDE SEQUENCE [LARGE SCALE GENOMIC DNA]</scope>
    <source>
        <strain evidence="3">CGMCC 1.15772</strain>
    </source>
</reference>
<sequence>MDPDLTHLADAVRAAAEARTRHGQLTAQLDVAMRLADTRDSELADLQQRLSVEQADVRRLEGFSPTRVWAALRGDTPDRLAVERAEADAAAHAVAAAQARLDSARAEATRIRAERDGLGGVETAYASALADYDAALRATEHGPELARIADELGVAAAEQREVGEAVEALKTASAALGVAMAKLDSAGGWSTYDTFFGGGMVADLIKHSRISETTAAFTTVNRALERLSAELADLSTAGVRGLEISETLAVFDVLFDNILSDWMVRDRIARARVDADALRTRLVVLSGELAARADAVASRIRDLLQRREAILTTAR</sequence>
<evidence type="ECO:0000256" key="1">
    <source>
        <dbReference type="SAM" id="Coils"/>
    </source>
</evidence>
<organism evidence="2 3">
    <name type="scientific">Microbacterium fluvii</name>
    <dbReference type="NCBI Taxonomy" id="415215"/>
    <lineage>
        <taxon>Bacteria</taxon>
        <taxon>Bacillati</taxon>
        <taxon>Actinomycetota</taxon>
        <taxon>Actinomycetes</taxon>
        <taxon>Micrococcales</taxon>
        <taxon>Microbacteriaceae</taxon>
        <taxon>Microbacterium</taxon>
    </lineage>
</organism>
<keyword evidence="1" id="KW-0175">Coiled coil</keyword>
<protein>
    <recommendedName>
        <fullName evidence="4">Chromosome partition protein Smc</fullName>
    </recommendedName>
</protein>
<dbReference type="RefSeq" id="WP_262872554.1">
    <property type="nucleotide sequence ID" value="NZ_BAABKW010000018.1"/>
</dbReference>
<dbReference type="Proteomes" id="UP001596507">
    <property type="component" value="Unassembled WGS sequence"/>
</dbReference>
<evidence type="ECO:0000313" key="3">
    <source>
        <dbReference type="Proteomes" id="UP001596507"/>
    </source>
</evidence>
<keyword evidence="3" id="KW-1185">Reference proteome</keyword>
<comment type="caution">
    <text evidence="2">The sequence shown here is derived from an EMBL/GenBank/DDBJ whole genome shotgun (WGS) entry which is preliminary data.</text>
</comment>